<name>A0A1Q3BEF6_CEPFO</name>
<dbReference type="PANTHER" id="PTHR34380:SF1">
    <property type="entry name" value="OS01G0221300 PROTEIN"/>
    <property type="match status" value="1"/>
</dbReference>
<sequence>MEIKLAEVEQKVPRFEEVVCKKELVKDCSISEENFKKAQPRYVTLLSKIKSKESECDALEAKFRGLEAEKVKIEDELNALKRRNGELNEGIHCGREREIEGVLDLTGEDEKEAKVVQLMIKNKVLEAEKKKAETEIEVWKVKCKELELRVLQLEKVSKMRDGEEPLNGKVKAGSGLTHVGTTLGDLQTKKEVLELVGEGSTSIPPGQGVAELQTAGTPCNISPCKLTTSSKGEKRGSQIKRVLVFEEDESPRKKITPSTPGGAISSSHVMIDISDSDDEPNAADNSTCCLHNQENGKVCNSAGHVSGGTVGIEKEMTPGIILKKTLCYQSFNENLDTCMDNALFISTPKRKKAANIVTSDTESDDDDNVPICNLKRMCLQDSISDQGSSDCKSCSVTCTLPLNDNVTIAVTPRRRRLATLRQCEGKCGSAINSIRKTSENKSCQDIPSTEDVEYDESKEFESESEGESLGGFIVDSSDVSDGNNASSALQDVSDENIDGDDASSESQGVPDDNMDFDDILSILQRRKESKFNWEFEADMLAAFGKDPELCMKAVCAVYRQQTSEEKNCKETLCYNGRGFSKFDANRGTTLAEFLTDGDPKGDLKKSVKQLEVYDSKAVETCRTLASRYSKQLFEIYKNKEDPFFLPS</sequence>
<dbReference type="InParanoid" id="A0A1Q3BEF6"/>
<feature type="compositionally biased region" description="Polar residues" evidence="2">
    <location>
        <begin position="438"/>
        <end position="447"/>
    </location>
</feature>
<feature type="coiled-coil region" evidence="1">
    <location>
        <begin position="42"/>
        <end position="156"/>
    </location>
</feature>
<evidence type="ECO:0000313" key="3">
    <source>
        <dbReference type="EMBL" id="GAV66234.1"/>
    </source>
</evidence>
<evidence type="ECO:0000313" key="4">
    <source>
        <dbReference type="Proteomes" id="UP000187406"/>
    </source>
</evidence>
<feature type="compositionally biased region" description="Polar residues" evidence="2">
    <location>
        <begin position="477"/>
        <end position="490"/>
    </location>
</feature>
<comment type="caution">
    <text evidence="3">The sequence shown here is derived from an EMBL/GenBank/DDBJ whole genome shotgun (WGS) entry which is preliminary data.</text>
</comment>
<keyword evidence="1" id="KW-0175">Coiled coil</keyword>
<dbReference type="PANTHER" id="PTHR34380">
    <property type="entry name" value="BNAA03G12380D PROTEIN"/>
    <property type="match status" value="1"/>
</dbReference>
<protein>
    <submittedName>
        <fullName evidence="3">Uncharacterized protein</fullName>
    </submittedName>
</protein>
<dbReference type="EMBL" id="BDDD01000461">
    <property type="protein sequence ID" value="GAV66234.1"/>
    <property type="molecule type" value="Genomic_DNA"/>
</dbReference>
<keyword evidence="4" id="KW-1185">Reference proteome</keyword>
<dbReference type="OrthoDB" id="1899721at2759"/>
<feature type="compositionally biased region" description="Acidic residues" evidence="2">
    <location>
        <begin position="492"/>
        <end position="503"/>
    </location>
</feature>
<dbReference type="STRING" id="3775.A0A1Q3BEF6"/>
<accession>A0A1Q3BEF6</accession>
<feature type="region of interest" description="Disordered" evidence="2">
    <location>
        <begin position="438"/>
        <end position="514"/>
    </location>
</feature>
<evidence type="ECO:0000256" key="2">
    <source>
        <dbReference type="SAM" id="MobiDB-lite"/>
    </source>
</evidence>
<proteinExistence type="predicted"/>
<organism evidence="3 4">
    <name type="scientific">Cephalotus follicularis</name>
    <name type="common">Albany pitcher plant</name>
    <dbReference type="NCBI Taxonomy" id="3775"/>
    <lineage>
        <taxon>Eukaryota</taxon>
        <taxon>Viridiplantae</taxon>
        <taxon>Streptophyta</taxon>
        <taxon>Embryophyta</taxon>
        <taxon>Tracheophyta</taxon>
        <taxon>Spermatophyta</taxon>
        <taxon>Magnoliopsida</taxon>
        <taxon>eudicotyledons</taxon>
        <taxon>Gunneridae</taxon>
        <taxon>Pentapetalae</taxon>
        <taxon>rosids</taxon>
        <taxon>fabids</taxon>
        <taxon>Oxalidales</taxon>
        <taxon>Cephalotaceae</taxon>
        <taxon>Cephalotus</taxon>
    </lineage>
</organism>
<dbReference type="AlphaFoldDB" id="A0A1Q3BEF6"/>
<dbReference type="Proteomes" id="UP000187406">
    <property type="component" value="Unassembled WGS sequence"/>
</dbReference>
<gene>
    <name evidence="3" type="ORF">CFOL_v3_09744</name>
</gene>
<evidence type="ECO:0000256" key="1">
    <source>
        <dbReference type="SAM" id="Coils"/>
    </source>
</evidence>
<reference evidence="4" key="1">
    <citation type="submission" date="2016-04" db="EMBL/GenBank/DDBJ databases">
        <title>Cephalotus genome sequencing.</title>
        <authorList>
            <person name="Fukushima K."/>
            <person name="Hasebe M."/>
            <person name="Fang X."/>
        </authorList>
    </citation>
    <scope>NUCLEOTIDE SEQUENCE [LARGE SCALE GENOMIC DNA]</scope>
    <source>
        <strain evidence="4">cv. St1</strain>
    </source>
</reference>